<comment type="caution">
    <text evidence="3">The sequence shown here is derived from an EMBL/GenBank/DDBJ whole genome shotgun (WGS) entry which is preliminary data.</text>
</comment>
<dbReference type="Pfam" id="PF02517">
    <property type="entry name" value="Rce1-like"/>
    <property type="match status" value="1"/>
</dbReference>
<dbReference type="InterPro" id="IPR052710">
    <property type="entry name" value="CAAX_protease"/>
</dbReference>
<evidence type="ECO:0000256" key="1">
    <source>
        <dbReference type="SAM" id="Phobius"/>
    </source>
</evidence>
<keyword evidence="3" id="KW-0378">Hydrolase</keyword>
<sequence>MLAMLLASAFIAMRVMGTLGPLGLFWMLPLSFCVMAALPWILLSPHGRRNIGLQAPSGKAPYALALICGAAAALLCFALGMLLYGATPDNWFVSIAASFRRTAPTAGLSIWMLHLMITVPACIFSPIGEEIFFRGVLQKALEEKLSVRSSTCVEAGLFGLAHLCHHGLSMTAAGLSLNAASAAVWVTLMFATACLFAWLRRRHASLWPAMAAHAAFNLTMNAVIFQFLWPTLPL</sequence>
<feature type="transmembrane region" description="Helical" evidence="1">
    <location>
        <begin position="64"/>
        <end position="86"/>
    </location>
</feature>
<keyword evidence="4" id="KW-1185">Reference proteome</keyword>
<feature type="transmembrane region" description="Helical" evidence="1">
    <location>
        <begin position="175"/>
        <end position="199"/>
    </location>
</feature>
<keyword evidence="1" id="KW-0472">Membrane</keyword>
<dbReference type="EMBL" id="JAMQGR010000005">
    <property type="protein sequence ID" value="MCM2567273.1"/>
    <property type="molecule type" value="Genomic_DNA"/>
</dbReference>
<gene>
    <name evidence="3" type="ORF">NCG91_16825</name>
</gene>
<dbReference type="Proteomes" id="UP001202243">
    <property type="component" value="Unassembled WGS sequence"/>
</dbReference>
<feature type="domain" description="CAAX prenyl protease 2/Lysostaphin resistance protein A-like" evidence="2">
    <location>
        <begin position="115"/>
        <end position="218"/>
    </location>
</feature>
<dbReference type="RefSeq" id="WP_251350489.1">
    <property type="nucleotide sequence ID" value="NZ_JAMQGR010000005.1"/>
</dbReference>
<feature type="transmembrane region" description="Helical" evidence="1">
    <location>
        <begin position="106"/>
        <end position="124"/>
    </location>
</feature>
<proteinExistence type="predicted"/>
<evidence type="ECO:0000259" key="2">
    <source>
        <dbReference type="Pfam" id="PF02517"/>
    </source>
</evidence>
<keyword evidence="3" id="KW-0482">Metalloprotease</keyword>
<evidence type="ECO:0000313" key="4">
    <source>
        <dbReference type="Proteomes" id="UP001202243"/>
    </source>
</evidence>
<dbReference type="PANTHER" id="PTHR36435:SF1">
    <property type="entry name" value="CAAX AMINO TERMINAL PROTEASE FAMILY PROTEIN"/>
    <property type="match status" value="1"/>
</dbReference>
<name>A0ABT0WVH5_9BURK</name>
<keyword evidence="1" id="KW-0812">Transmembrane</keyword>
<keyword evidence="3" id="KW-0645">Protease</keyword>
<evidence type="ECO:0000313" key="3">
    <source>
        <dbReference type="EMBL" id="MCM2567273.1"/>
    </source>
</evidence>
<protein>
    <submittedName>
        <fullName evidence="3">CPBP family intramembrane metalloprotease</fullName>
    </submittedName>
</protein>
<dbReference type="PANTHER" id="PTHR36435">
    <property type="entry name" value="SLR1288 PROTEIN"/>
    <property type="match status" value="1"/>
</dbReference>
<accession>A0ABT0WVH5</accession>
<keyword evidence="1" id="KW-1133">Transmembrane helix</keyword>
<dbReference type="GO" id="GO:0008237">
    <property type="term" value="F:metallopeptidase activity"/>
    <property type="evidence" value="ECO:0007669"/>
    <property type="project" value="UniProtKB-KW"/>
</dbReference>
<organism evidence="3 4">
    <name type="scientific">Janthinobacterium kumbetense</name>
    <dbReference type="NCBI Taxonomy" id="2950280"/>
    <lineage>
        <taxon>Bacteria</taxon>
        <taxon>Pseudomonadati</taxon>
        <taxon>Pseudomonadota</taxon>
        <taxon>Betaproteobacteria</taxon>
        <taxon>Burkholderiales</taxon>
        <taxon>Oxalobacteraceae</taxon>
        <taxon>Janthinobacterium</taxon>
    </lineage>
</organism>
<dbReference type="InterPro" id="IPR003675">
    <property type="entry name" value="Rce1/LyrA-like_dom"/>
</dbReference>
<feature type="transmembrane region" description="Helical" evidence="1">
    <location>
        <begin position="206"/>
        <end position="229"/>
    </location>
</feature>
<reference evidence="3 4" key="1">
    <citation type="submission" date="2022-06" db="EMBL/GenBank/DDBJ databases">
        <title>Janthinobacterium kumbetensis sp. nov., isolated from spring water in Turkey.</title>
        <authorList>
            <person name="Inan Bektas K."/>
            <person name="Belduz A.A."/>
            <person name="Canakci S."/>
            <person name="Nalcaoglu A."/>
            <person name="Ceylan E."/>
            <person name="Kati H."/>
        </authorList>
    </citation>
    <scope>NUCLEOTIDE SEQUENCE [LARGE SCALE GENOMIC DNA]</scope>
    <source>
        <strain evidence="3 4">GK</strain>
    </source>
</reference>
<feature type="transmembrane region" description="Helical" evidence="1">
    <location>
        <begin position="24"/>
        <end position="43"/>
    </location>
</feature>